<feature type="transmembrane region" description="Helical" evidence="1">
    <location>
        <begin position="41"/>
        <end position="59"/>
    </location>
</feature>
<proteinExistence type="predicted"/>
<dbReference type="EMBL" id="SFCC01000006">
    <property type="protein sequence ID" value="RZQ63310.1"/>
    <property type="molecule type" value="Genomic_DNA"/>
</dbReference>
<name>A0A4Q7J6P6_9PSEU</name>
<protein>
    <submittedName>
        <fullName evidence="2">Uncharacterized protein</fullName>
    </submittedName>
</protein>
<evidence type="ECO:0000313" key="2">
    <source>
        <dbReference type="EMBL" id="RZQ63310.1"/>
    </source>
</evidence>
<feature type="transmembrane region" description="Helical" evidence="1">
    <location>
        <begin position="117"/>
        <end position="137"/>
    </location>
</feature>
<dbReference type="AlphaFoldDB" id="A0A4Q7J6P6"/>
<feature type="transmembrane region" description="Helical" evidence="1">
    <location>
        <begin position="65"/>
        <end position="88"/>
    </location>
</feature>
<keyword evidence="3" id="KW-1185">Reference proteome</keyword>
<comment type="caution">
    <text evidence="2">The sequence shown here is derived from an EMBL/GenBank/DDBJ whole genome shotgun (WGS) entry which is preliminary data.</text>
</comment>
<feature type="transmembrane region" description="Helical" evidence="1">
    <location>
        <begin position="149"/>
        <end position="169"/>
    </location>
</feature>
<reference evidence="2 3" key="1">
    <citation type="submission" date="2019-02" db="EMBL/GenBank/DDBJ databases">
        <title>Draft genome sequence of Amycolatopsis sp. 8-3EHSu isolated from roots of Suaeda maritima.</title>
        <authorList>
            <person name="Duangmal K."/>
            <person name="Chantavorakit T."/>
        </authorList>
    </citation>
    <scope>NUCLEOTIDE SEQUENCE [LARGE SCALE GENOMIC DNA]</scope>
    <source>
        <strain evidence="2 3">8-3EHSu</strain>
    </source>
</reference>
<organism evidence="2 3">
    <name type="scientific">Amycolatopsis suaedae</name>
    <dbReference type="NCBI Taxonomy" id="2510978"/>
    <lineage>
        <taxon>Bacteria</taxon>
        <taxon>Bacillati</taxon>
        <taxon>Actinomycetota</taxon>
        <taxon>Actinomycetes</taxon>
        <taxon>Pseudonocardiales</taxon>
        <taxon>Pseudonocardiaceae</taxon>
        <taxon>Amycolatopsis</taxon>
    </lineage>
</organism>
<dbReference type="OrthoDB" id="8896802at2"/>
<keyword evidence="1" id="KW-0472">Membrane</keyword>
<sequence>MKSRRSWEQALEKHREAVLEHERRNATKLLGWRTRHHRRRVVGVVALGNLIMITAAAIVTEDDTAVWVTFACLWFTGLAVILAGQHVLRILAGRMTAQYLGVLDERERLWRYRVNHIGYQVAVALMIVAFGYIMLIAKSAEAAYRGGLMLMALALLATSVPGMILGWTLPDDDPEDIEELSATVDAAGKSGKEANG</sequence>
<evidence type="ECO:0000256" key="1">
    <source>
        <dbReference type="SAM" id="Phobius"/>
    </source>
</evidence>
<keyword evidence="1" id="KW-0812">Transmembrane</keyword>
<gene>
    <name evidence="2" type="ORF">EWH70_12700</name>
</gene>
<keyword evidence="1" id="KW-1133">Transmembrane helix</keyword>
<evidence type="ECO:0000313" key="3">
    <source>
        <dbReference type="Proteomes" id="UP000292003"/>
    </source>
</evidence>
<accession>A0A4Q7J6P6</accession>
<dbReference type="Proteomes" id="UP000292003">
    <property type="component" value="Unassembled WGS sequence"/>
</dbReference>
<dbReference type="RefSeq" id="WP_130475563.1">
    <property type="nucleotide sequence ID" value="NZ_SFCC01000006.1"/>
</dbReference>